<reference evidence="2 3" key="1">
    <citation type="submission" date="2024-08" db="EMBL/GenBank/DDBJ databases">
        <authorList>
            <person name="Cucini C."/>
            <person name="Frati F."/>
        </authorList>
    </citation>
    <scope>NUCLEOTIDE SEQUENCE [LARGE SCALE GENOMIC DNA]</scope>
</reference>
<organism evidence="2 3">
    <name type="scientific">Orchesella dallaii</name>
    <dbReference type="NCBI Taxonomy" id="48710"/>
    <lineage>
        <taxon>Eukaryota</taxon>
        <taxon>Metazoa</taxon>
        <taxon>Ecdysozoa</taxon>
        <taxon>Arthropoda</taxon>
        <taxon>Hexapoda</taxon>
        <taxon>Collembola</taxon>
        <taxon>Entomobryomorpha</taxon>
        <taxon>Entomobryoidea</taxon>
        <taxon>Orchesellidae</taxon>
        <taxon>Orchesellinae</taxon>
        <taxon>Orchesella</taxon>
    </lineage>
</organism>
<comment type="caution">
    <text evidence="2">The sequence shown here is derived from an EMBL/GenBank/DDBJ whole genome shotgun (WGS) entry which is preliminary data.</text>
</comment>
<keyword evidence="1" id="KW-0732">Signal</keyword>
<sequence length="202" mass="22747">MDPSILPCMIFAIIGTIVAMTTVTKERGEEYARYHGNAPVYHDPRHNTIQPYHYRPGTHNTLPYYYNSSTNHTLTYVYNAGTNTTHPYAYNPVTNDTQPYVYNPNPNTTVPYVYDPATNATYSPPPAYSSVIFDNYRNNNESEVTNHTLYSTKMYGNSTKFNVTVNATMAVTIQDGSRWAAPLGQLFVDVGVEFNFQNGPTV</sequence>
<proteinExistence type="predicted"/>
<accession>A0ABP1RGS7</accession>
<feature type="chain" id="PRO_5046414745" evidence="1">
    <location>
        <begin position="20"/>
        <end position="202"/>
    </location>
</feature>
<evidence type="ECO:0000313" key="3">
    <source>
        <dbReference type="Proteomes" id="UP001642540"/>
    </source>
</evidence>
<name>A0ABP1RGS7_9HEXA</name>
<protein>
    <submittedName>
        <fullName evidence="2">Uncharacterized protein</fullName>
    </submittedName>
</protein>
<feature type="signal peptide" evidence="1">
    <location>
        <begin position="1"/>
        <end position="19"/>
    </location>
</feature>
<evidence type="ECO:0000313" key="2">
    <source>
        <dbReference type="EMBL" id="CAL8127877.1"/>
    </source>
</evidence>
<dbReference type="EMBL" id="CAXLJM020000072">
    <property type="protein sequence ID" value="CAL8127877.1"/>
    <property type="molecule type" value="Genomic_DNA"/>
</dbReference>
<dbReference type="Proteomes" id="UP001642540">
    <property type="component" value="Unassembled WGS sequence"/>
</dbReference>
<gene>
    <name evidence="2" type="ORF">ODALV1_LOCUS21997</name>
</gene>
<evidence type="ECO:0000256" key="1">
    <source>
        <dbReference type="SAM" id="SignalP"/>
    </source>
</evidence>
<keyword evidence="3" id="KW-1185">Reference proteome</keyword>